<dbReference type="AlphaFoldDB" id="A0A9W9YWG8"/>
<dbReference type="Proteomes" id="UP001163046">
    <property type="component" value="Unassembled WGS sequence"/>
</dbReference>
<sequence length="177" mass="20752">MRREGANMVDVAHKEMMENVELKLKWQASFDVESLLKDEQGLIEMIRKSVILRYINMGTAQYLRDFRRSYDLKKSAELRKRVLQRQQKNQEKTDSIPFKEILTDRTQGKSFSHERLTRFVQKYSDPSVLSRAYLRVNLVALCEAYGVGFRRNATKKDLASSLVEAIKVTVHPIHHYC</sequence>
<gene>
    <name evidence="1" type="ORF">OS493_030471</name>
</gene>
<name>A0A9W9YWG8_9CNID</name>
<dbReference type="OrthoDB" id="10069494at2759"/>
<comment type="caution">
    <text evidence="1">The sequence shown here is derived from an EMBL/GenBank/DDBJ whole genome shotgun (WGS) entry which is preliminary data.</text>
</comment>
<dbReference type="EMBL" id="MU826858">
    <property type="protein sequence ID" value="KAJ7370715.1"/>
    <property type="molecule type" value="Genomic_DNA"/>
</dbReference>
<evidence type="ECO:0000313" key="2">
    <source>
        <dbReference type="Proteomes" id="UP001163046"/>
    </source>
</evidence>
<organism evidence="1 2">
    <name type="scientific">Desmophyllum pertusum</name>
    <dbReference type="NCBI Taxonomy" id="174260"/>
    <lineage>
        <taxon>Eukaryota</taxon>
        <taxon>Metazoa</taxon>
        <taxon>Cnidaria</taxon>
        <taxon>Anthozoa</taxon>
        <taxon>Hexacorallia</taxon>
        <taxon>Scleractinia</taxon>
        <taxon>Caryophylliina</taxon>
        <taxon>Caryophylliidae</taxon>
        <taxon>Desmophyllum</taxon>
    </lineage>
</organism>
<accession>A0A9W9YWG8</accession>
<reference evidence="1" key="1">
    <citation type="submission" date="2023-01" db="EMBL/GenBank/DDBJ databases">
        <title>Genome assembly of the deep-sea coral Lophelia pertusa.</title>
        <authorList>
            <person name="Herrera S."/>
            <person name="Cordes E."/>
        </authorList>
    </citation>
    <scope>NUCLEOTIDE SEQUENCE</scope>
    <source>
        <strain evidence="1">USNM1676648</strain>
        <tissue evidence="1">Polyp</tissue>
    </source>
</reference>
<protein>
    <submittedName>
        <fullName evidence="1">Uncharacterized protein</fullName>
    </submittedName>
</protein>
<evidence type="ECO:0000313" key="1">
    <source>
        <dbReference type="EMBL" id="KAJ7370715.1"/>
    </source>
</evidence>
<proteinExistence type="predicted"/>
<keyword evidence="2" id="KW-1185">Reference proteome</keyword>